<evidence type="ECO:0008006" key="3">
    <source>
        <dbReference type="Google" id="ProtNLM"/>
    </source>
</evidence>
<proteinExistence type="predicted"/>
<organism evidence="1 2">
    <name type="scientific">Microbacterium horticulturae</name>
    <dbReference type="NCBI Taxonomy" id="3028316"/>
    <lineage>
        <taxon>Bacteria</taxon>
        <taxon>Bacillati</taxon>
        <taxon>Actinomycetota</taxon>
        <taxon>Actinomycetes</taxon>
        <taxon>Micrococcales</taxon>
        <taxon>Microbacteriaceae</taxon>
        <taxon>Microbacterium</taxon>
    </lineage>
</organism>
<name>A0ABY8C0M4_9MICO</name>
<dbReference type="RefSeq" id="WP_275277538.1">
    <property type="nucleotide sequence ID" value="NZ_CP119108.1"/>
</dbReference>
<protein>
    <recommendedName>
        <fullName evidence="3">Transcriptional regulator, AbiEi antitoxin, Type IV TA system</fullName>
    </recommendedName>
</protein>
<evidence type="ECO:0000313" key="2">
    <source>
        <dbReference type="Proteomes" id="UP001214553"/>
    </source>
</evidence>
<sequence>MANHQNQLSVRAGWMPHPLVAAENVTRLRPGVYVLDAAWLRLFVEDRLRVRTRAAWPAFSNERATVTHLSAAALHDLPLYRVRDDRVDIGLPAGARRRRAAGTKRHHVPLPELDVTIVDGIRVTTLERTVYDVIRMVSLEAAVVVFDAALHQIAWDTETNTYDEDAAERFREAIRLRVRSHPGARGIKQARFVAEFADGRSGSPHESVSRLWMWELGAPTPELQYRVELPDGRYALLDFAWPTLAKWGESDGQIKYTDPRLLAGRTPHEVLELQERRQAAVELATKWTCHRWGSAALTDLPEFAQYLRAAGLLPGRAA</sequence>
<accession>A0ABY8C0M4</accession>
<reference evidence="1 2" key="1">
    <citation type="submission" date="2023-03" db="EMBL/GenBank/DDBJ databases">
        <title>Genome sequence of Microbacterium sp. KACC 23027.</title>
        <authorList>
            <person name="Kim S."/>
            <person name="Heo J."/>
            <person name="Kwon S.-W."/>
        </authorList>
    </citation>
    <scope>NUCLEOTIDE SEQUENCE [LARGE SCALE GENOMIC DNA]</scope>
    <source>
        <strain evidence="1 2">KACC 23027</strain>
    </source>
</reference>
<keyword evidence="2" id="KW-1185">Reference proteome</keyword>
<dbReference type="EMBL" id="CP119108">
    <property type="protein sequence ID" value="WEG08208.1"/>
    <property type="molecule type" value="Genomic_DNA"/>
</dbReference>
<gene>
    <name evidence="1" type="ORF">PU630_13300</name>
</gene>
<dbReference type="Proteomes" id="UP001214553">
    <property type="component" value="Chromosome"/>
</dbReference>
<evidence type="ECO:0000313" key="1">
    <source>
        <dbReference type="EMBL" id="WEG08208.1"/>
    </source>
</evidence>